<dbReference type="EMBL" id="CM000760">
    <property type="protein sequence ID" value="OQU92923.1"/>
    <property type="molecule type" value="Genomic_DNA"/>
</dbReference>
<dbReference type="Proteomes" id="UP000000768">
    <property type="component" value="Chromosome 1"/>
</dbReference>
<dbReference type="AlphaFoldDB" id="A0A1Z5SAG9"/>
<gene>
    <name evidence="1" type="ORF">SORBI_3001G439050</name>
</gene>
<dbReference type="Gramene" id="OQU92923">
    <property type="protein sequence ID" value="OQU92923"/>
    <property type="gene ID" value="SORBI_3001G439050"/>
</dbReference>
<keyword evidence="2" id="KW-1185">Reference proteome</keyword>
<evidence type="ECO:0000313" key="1">
    <source>
        <dbReference type="EMBL" id="OQU92923.1"/>
    </source>
</evidence>
<sequence>MQRLTHATSYPKPYDISYLESIERCHPVRRDIVVFSSVSRSSSTPEEPWLIRTKHTSGCAS</sequence>
<proteinExistence type="predicted"/>
<organism evidence="1 2">
    <name type="scientific">Sorghum bicolor</name>
    <name type="common">Sorghum</name>
    <name type="synonym">Sorghum vulgare</name>
    <dbReference type="NCBI Taxonomy" id="4558"/>
    <lineage>
        <taxon>Eukaryota</taxon>
        <taxon>Viridiplantae</taxon>
        <taxon>Streptophyta</taxon>
        <taxon>Embryophyta</taxon>
        <taxon>Tracheophyta</taxon>
        <taxon>Spermatophyta</taxon>
        <taxon>Magnoliopsida</taxon>
        <taxon>Liliopsida</taxon>
        <taxon>Poales</taxon>
        <taxon>Poaceae</taxon>
        <taxon>PACMAD clade</taxon>
        <taxon>Panicoideae</taxon>
        <taxon>Andropogonodae</taxon>
        <taxon>Andropogoneae</taxon>
        <taxon>Sorghinae</taxon>
        <taxon>Sorghum</taxon>
    </lineage>
</organism>
<protein>
    <submittedName>
        <fullName evidence="1">Uncharacterized protein</fullName>
    </submittedName>
</protein>
<accession>A0A1Z5SAG9</accession>
<reference evidence="2" key="2">
    <citation type="journal article" date="2018" name="Plant J.">
        <title>The Sorghum bicolor reference genome: improved assembly, gene annotations, a transcriptome atlas, and signatures of genome organization.</title>
        <authorList>
            <person name="McCormick R.F."/>
            <person name="Truong S.K."/>
            <person name="Sreedasyam A."/>
            <person name="Jenkins J."/>
            <person name="Shu S."/>
            <person name="Sims D."/>
            <person name="Kennedy M."/>
            <person name="Amirebrahimi M."/>
            <person name="Weers B.D."/>
            <person name="McKinley B."/>
            <person name="Mattison A."/>
            <person name="Morishige D.T."/>
            <person name="Grimwood J."/>
            <person name="Schmutz J."/>
            <person name="Mullet J.E."/>
        </authorList>
    </citation>
    <scope>NUCLEOTIDE SEQUENCE [LARGE SCALE GENOMIC DNA]</scope>
    <source>
        <strain evidence="2">cv. BTx623</strain>
    </source>
</reference>
<reference evidence="1 2" key="1">
    <citation type="journal article" date="2009" name="Nature">
        <title>The Sorghum bicolor genome and the diversification of grasses.</title>
        <authorList>
            <person name="Paterson A.H."/>
            <person name="Bowers J.E."/>
            <person name="Bruggmann R."/>
            <person name="Dubchak I."/>
            <person name="Grimwood J."/>
            <person name="Gundlach H."/>
            <person name="Haberer G."/>
            <person name="Hellsten U."/>
            <person name="Mitros T."/>
            <person name="Poliakov A."/>
            <person name="Schmutz J."/>
            <person name="Spannagl M."/>
            <person name="Tang H."/>
            <person name="Wang X."/>
            <person name="Wicker T."/>
            <person name="Bharti A.K."/>
            <person name="Chapman J."/>
            <person name="Feltus F.A."/>
            <person name="Gowik U."/>
            <person name="Grigoriev I.V."/>
            <person name="Lyons E."/>
            <person name="Maher C.A."/>
            <person name="Martis M."/>
            <person name="Narechania A."/>
            <person name="Otillar R.P."/>
            <person name="Penning B.W."/>
            <person name="Salamov A.A."/>
            <person name="Wang Y."/>
            <person name="Zhang L."/>
            <person name="Carpita N.C."/>
            <person name="Freeling M."/>
            <person name="Gingle A.R."/>
            <person name="Hash C.T."/>
            <person name="Keller B."/>
            <person name="Klein P."/>
            <person name="Kresovich S."/>
            <person name="McCann M.C."/>
            <person name="Ming R."/>
            <person name="Peterson D.G."/>
            <person name="Mehboob-ur-Rahman"/>
            <person name="Ware D."/>
            <person name="Westhoff P."/>
            <person name="Mayer K.F."/>
            <person name="Messing J."/>
            <person name="Rokhsar D.S."/>
        </authorList>
    </citation>
    <scope>NUCLEOTIDE SEQUENCE [LARGE SCALE GENOMIC DNA]</scope>
    <source>
        <strain evidence="2">cv. BTx623</strain>
    </source>
</reference>
<evidence type="ECO:0000313" key="2">
    <source>
        <dbReference type="Proteomes" id="UP000000768"/>
    </source>
</evidence>
<dbReference type="InParanoid" id="A0A1Z5SAG9"/>
<name>A0A1Z5SAG9_SORBI</name>